<dbReference type="Proteomes" id="UP000239434">
    <property type="component" value="Unassembled WGS sequence"/>
</dbReference>
<protein>
    <submittedName>
        <fullName evidence="1">Uncharacterized protein</fullName>
    </submittedName>
</protein>
<comment type="caution">
    <text evidence="1">The sequence shown here is derived from an EMBL/GenBank/DDBJ whole genome shotgun (WGS) entry which is preliminary data.</text>
</comment>
<proteinExistence type="predicted"/>
<accession>A0A2S9IN79</accession>
<dbReference type="EMBL" id="PVBR01000015">
    <property type="protein sequence ID" value="PRD41990.1"/>
    <property type="molecule type" value="Genomic_DNA"/>
</dbReference>
<dbReference type="AlphaFoldDB" id="A0A2S9IN79"/>
<gene>
    <name evidence="1" type="ORF">C5748_19145</name>
</gene>
<name>A0A2S9IN79_9HYPH</name>
<evidence type="ECO:0000313" key="2">
    <source>
        <dbReference type="Proteomes" id="UP000239434"/>
    </source>
</evidence>
<reference evidence="1 2" key="1">
    <citation type="submission" date="2018-02" db="EMBL/GenBank/DDBJ databases">
        <title>The draft genome of Phyllobacterium sp. 1N-3.</title>
        <authorList>
            <person name="Liu L."/>
            <person name="Li L."/>
            <person name="Zhang X."/>
            <person name="Wang T."/>
            <person name="Liang L."/>
        </authorList>
    </citation>
    <scope>NUCLEOTIDE SEQUENCE [LARGE SCALE GENOMIC DNA]</scope>
    <source>
        <strain evidence="1 2">1N-3</strain>
    </source>
</reference>
<keyword evidence="2" id="KW-1185">Reference proteome</keyword>
<organism evidence="1 2">
    <name type="scientific">Phyllobacterium phragmitis</name>
    <dbReference type="NCBI Taxonomy" id="2670329"/>
    <lineage>
        <taxon>Bacteria</taxon>
        <taxon>Pseudomonadati</taxon>
        <taxon>Pseudomonadota</taxon>
        <taxon>Alphaproteobacteria</taxon>
        <taxon>Hyphomicrobiales</taxon>
        <taxon>Phyllobacteriaceae</taxon>
        <taxon>Phyllobacterium</taxon>
    </lineage>
</organism>
<evidence type="ECO:0000313" key="1">
    <source>
        <dbReference type="EMBL" id="PRD41990.1"/>
    </source>
</evidence>
<sequence>MQDRTSEEAFVFKALSGFKMILVTGGSSARPFRGKSLGGLFFYQSLSYLKQVQEKWEPVFLGKAGIALPSDVRKNKE</sequence>